<feature type="domain" description="GGDEF" evidence="3">
    <location>
        <begin position="169"/>
        <end position="301"/>
    </location>
</feature>
<dbReference type="FunFam" id="3.30.70.270:FF:000001">
    <property type="entry name" value="Diguanylate cyclase domain protein"/>
    <property type="match status" value="1"/>
</dbReference>
<dbReference type="Gene3D" id="3.30.70.270">
    <property type="match status" value="1"/>
</dbReference>
<dbReference type="NCBIfam" id="TIGR00229">
    <property type="entry name" value="sensory_box"/>
    <property type="match status" value="1"/>
</dbReference>
<evidence type="ECO:0000259" key="2">
    <source>
        <dbReference type="PROSITE" id="PS50113"/>
    </source>
</evidence>
<sequence>MPNNDSFYKKVLDNLYDGIYFVDEQRRITYWNKGAQMLTGYGEKEVIGRNCHDIFLHLDSNGNGICSDACPIEKTITDGRKRDEESFLHHKDGHLVPVCLRVAPIQDTDGQMVVAVEVTGDHSPRHALRQQLENLQRLALCDPLTTIANRRYVEMSLNSRLEEMRRYGWHFGILFLDVDHFKEINDTHGHDTGDRVLKMVAKTLVNSARSFDVVGRWGGEEFIAVLANISRRQMPRIADRFRHLVEQSSFRLDDRQLRVTVSVGATMSHLDDTVESLVQRADTLMYRSKQAGRNRVSIDFGEEMPEASAALPAPASP</sequence>
<reference evidence="4 5" key="1">
    <citation type="submission" date="2015-01" db="EMBL/GenBank/DDBJ databases">
        <title>Genome sequence of the anaerobic bacterium Geobacter soli GSS01, a dissimilatory Fe(III) reducer from soil.</title>
        <authorList>
            <person name="Yang G."/>
            <person name="Zhou S."/>
        </authorList>
    </citation>
    <scope>NUCLEOTIDE SEQUENCE [LARGE SCALE GENOMIC DNA]</scope>
    <source>
        <strain evidence="4 5">GSS01</strain>
    </source>
</reference>
<dbReference type="Proteomes" id="UP000031433">
    <property type="component" value="Unassembled WGS sequence"/>
</dbReference>
<dbReference type="CDD" id="cd01949">
    <property type="entry name" value="GGDEF"/>
    <property type="match status" value="1"/>
</dbReference>
<dbReference type="Gene3D" id="3.30.450.20">
    <property type="entry name" value="PAS domain"/>
    <property type="match status" value="1"/>
</dbReference>
<dbReference type="SMART" id="SM00267">
    <property type="entry name" value="GGDEF"/>
    <property type="match status" value="1"/>
</dbReference>
<proteinExistence type="predicted"/>
<protein>
    <submittedName>
        <fullName evidence="4">Diguanylate cyclase</fullName>
    </submittedName>
</protein>
<dbReference type="NCBIfam" id="TIGR00254">
    <property type="entry name" value="GGDEF"/>
    <property type="match status" value="1"/>
</dbReference>
<dbReference type="InterPro" id="IPR029787">
    <property type="entry name" value="Nucleotide_cyclase"/>
</dbReference>
<dbReference type="SUPFAM" id="SSF55073">
    <property type="entry name" value="Nucleotide cyclase"/>
    <property type="match status" value="1"/>
</dbReference>
<dbReference type="PANTHER" id="PTHR46663">
    <property type="entry name" value="DIGUANYLATE CYCLASE DGCT-RELATED"/>
    <property type="match status" value="1"/>
</dbReference>
<dbReference type="CDD" id="cd00130">
    <property type="entry name" value="PAS"/>
    <property type="match status" value="1"/>
</dbReference>
<organism evidence="4 5">
    <name type="scientific">Geobacter soli</name>
    <dbReference type="NCBI Taxonomy" id="1510391"/>
    <lineage>
        <taxon>Bacteria</taxon>
        <taxon>Pseudomonadati</taxon>
        <taxon>Thermodesulfobacteriota</taxon>
        <taxon>Desulfuromonadia</taxon>
        <taxon>Geobacterales</taxon>
        <taxon>Geobacteraceae</taxon>
        <taxon>Geobacter</taxon>
    </lineage>
</organism>
<dbReference type="InterPro" id="IPR000700">
    <property type="entry name" value="PAS-assoc_C"/>
</dbReference>
<dbReference type="Pfam" id="PF00990">
    <property type="entry name" value="GGDEF"/>
    <property type="match status" value="1"/>
</dbReference>
<feature type="domain" description="PAC" evidence="2">
    <location>
        <begin position="82"/>
        <end position="134"/>
    </location>
</feature>
<evidence type="ECO:0000313" key="4">
    <source>
        <dbReference type="EMBL" id="KIE43313.1"/>
    </source>
</evidence>
<dbReference type="RefSeq" id="WP_039646663.1">
    <property type="nucleotide sequence ID" value="NZ_JXBL01000001.1"/>
</dbReference>
<name>A0A0C1TV93_9BACT</name>
<evidence type="ECO:0000259" key="1">
    <source>
        <dbReference type="PROSITE" id="PS50112"/>
    </source>
</evidence>
<comment type="caution">
    <text evidence="4">The sequence shown here is derived from an EMBL/GenBank/DDBJ whole genome shotgun (WGS) entry which is preliminary data.</text>
</comment>
<dbReference type="InterPro" id="IPR035965">
    <property type="entry name" value="PAS-like_dom_sf"/>
</dbReference>
<dbReference type="InterPro" id="IPR000160">
    <property type="entry name" value="GGDEF_dom"/>
</dbReference>
<evidence type="ECO:0000259" key="3">
    <source>
        <dbReference type="PROSITE" id="PS50887"/>
    </source>
</evidence>
<dbReference type="AlphaFoldDB" id="A0A0C1TV93"/>
<gene>
    <name evidence="4" type="ORF">SE37_12060</name>
</gene>
<dbReference type="InterPro" id="IPR052163">
    <property type="entry name" value="DGC-Regulatory_Protein"/>
</dbReference>
<dbReference type="SUPFAM" id="SSF55785">
    <property type="entry name" value="PYP-like sensor domain (PAS domain)"/>
    <property type="match status" value="1"/>
</dbReference>
<dbReference type="PROSITE" id="PS50112">
    <property type="entry name" value="PAS"/>
    <property type="match status" value="1"/>
</dbReference>
<dbReference type="GO" id="GO:0003824">
    <property type="term" value="F:catalytic activity"/>
    <property type="evidence" value="ECO:0007669"/>
    <property type="project" value="UniProtKB-ARBA"/>
</dbReference>
<keyword evidence="5" id="KW-1185">Reference proteome</keyword>
<dbReference type="PROSITE" id="PS50113">
    <property type="entry name" value="PAC"/>
    <property type="match status" value="1"/>
</dbReference>
<dbReference type="InterPro" id="IPR043128">
    <property type="entry name" value="Rev_trsase/Diguanyl_cyclase"/>
</dbReference>
<evidence type="ECO:0000313" key="5">
    <source>
        <dbReference type="Proteomes" id="UP000031433"/>
    </source>
</evidence>
<feature type="domain" description="PAS" evidence="1">
    <location>
        <begin position="4"/>
        <end position="50"/>
    </location>
</feature>
<dbReference type="SMART" id="SM00091">
    <property type="entry name" value="PAS"/>
    <property type="match status" value="1"/>
</dbReference>
<dbReference type="EMBL" id="JXBL01000001">
    <property type="protein sequence ID" value="KIE43313.1"/>
    <property type="molecule type" value="Genomic_DNA"/>
</dbReference>
<accession>A0A0C1TV93</accession>
<dbReference type="PROSITE" id="PS50887">
    <property type="entry name" value="GGDEF"/>
    <property type="match status" value="1"/>
</dbReference>
<dbReference type="Pfam" id="PF13426">
    <property type="entry name" value="PAS_9"/>
    <property type="match status" value="1"/>
</dbReference>
<dbReference type="InterPro" id="IPR000014">
    <property type="entry name" value="PAS"/>
</dbReference>
<dbReference type="PANTHER" id="PTHR46663:SF4">
    <property type="entry name" value="DIGUANYLATE CYCLASE DGCT-RELATED"/>
    <property type="match status" value="1"/>
</dbReference>